<protein>
    <submittedName>
        <fullName evidence="1">Uncharacterized protein</fullName>
    </submittedName>
</protein>
<accession>A0A1E7DJ34</accession>
<sequence length="51" mass="5725">MNIEQKTNMQELAEAEYTKVYAGTNAPTLEIDFYVILPIGPIKPKKPDVNS</sequence>
<dbReference type="RefSeq" id="WP_014947958.1">
    <property type="nucleotide sequence ID" value="NZ_CP147978.1"/>
</dbReference>
<proteinExistence type="predicted"/>
<dbReference type="Proteomes" id="UP000095392">
    <property type="component" value="Unassembled WGS sequence"/>
</dbReference>
<dbReference type="AlphaFoldDB" id="A0A1E7DJ34"/>
<comment type="caution">
    <text evidence="1">The sequence shown here is derived from an EMBL/GenBank/DDBJ whole genome shotgun (WGS) entry which is preliminary data.</text>
</comment>
<gene>
    <name evidence="1" type="ORF">BFV95_0306</name>
</gene>
<evidence type="ECO:0000313" key="1">
    <source>
        <dbReference type="EMBL" id="OES37647.1"/>
    </source>
</evidence>
<reference evidence="1 2" key="1">
    <citation type="submission" date="2016-09" db="EMBL/GenBank/DDBJ databases">
        <title>Draft Genome Sequence of four Alteromonas macleodii strains isolated from copper coupons and grown long-term at elevated copper levels.</title>
        <authorList>
            <person name="Cusick K."/>
            <person name="Dale J."/>
            <person name="Little B."/>
            <person name="Biffinger J."/>
        </authorList>
    </citation>
    <scope>NUCLEOTIDE SEQUENCE [LARGE SCALE GENOMIC DNA]</scope>
    <source>
        <strain evidence="1 2">KCP01</strain>
    </source>
</reference>
<keyword evidence="2" id="KW-1185">Reference proteome</keyword>
<evidence type="ECO:0000313" key="2">
    <source>
        <dbReference type="Proteomes" id="UP000095392"/>
    </source>
</evidence>
<name>A0A1E7DJ34_ALTMA</name>
<dbReference type="EMBL" id="MIPY01000004">
    <property type="protein sequence ID" value="OES37647.1"/>
    <property type="molecule type" value="Genomic_DNA"/>
</dbReference>
<organism evidence="1 2">
    <name type="scientific">Alteromonas macleodii</name>
    <name type="common">Pseudoalteromonas macleodii</name>
    <dbReference type="NCBI Taxonomy" id="28108"/>
    <lineage>
        <taxon>Bacteria</taxon>
        <taxon>Pseudomonadati</taxon>
        <taxon>Pseudomonadota</taxon>
        <taxon>Gammaproteobacteria</taxon>
        <taxon>Alteromonadales</taxon>
        <taxon>Alteromonadaceae</taxon>
        <taxon>Alteromonas/Salinimonas group</taxon>
        <taxon>Alteromonas</taxon>
    </lineage>
</organism>